<evidence type="ECO:0000256" key="2">
    <source>
        <dbReference type="SAM" id="MobiDB-lite"/>
    </source>
</evidence>
<keyword evidence="1" id="KW-0378">Hydrolase</keyword>
<sequence>MDIDFSLCPLCNKYVPLSLISVHSTLHSSEKEIILIDIDIDEGYQLFHSLVNKYSNDKRNKKHLQQIHFCSKLEFYSQSKQAICGYRNIQMILSNLLQKFDLFESKSPPTVYKIQQLIEAAWKCGFDLEGSKHFQNGGILGTDKWIGATEFATLLNYLGIKNQIYDFDKKYKSNNHVHLFNFVWDHFQSFKKEGNKQNQQKVVQVPPLYLQSKWHSVTIIGIERTGKKITNQNLLVFDPLRNHERLKNSILNGKFNTIKKSFLKISKLMQYQIVVPKYTPHTKFEREKSKIIRSIQIPNQPFLNNHPNSLQRKRNFNKHQQKNKTVETNNNQKRKRKNDHKKKKN</sequence>
<name>A0ABQ8Z5P1_9EUKA</name>
<evidence type="ECO:0000313" key="4">
    <source>
        <dbReference type="EMBL" id="KAJ6252088.1"/>
    </source>
</evidence>
<gene>
    <name evidence="4" type="ORF">M0813_14637</name>
</gene>
<reference evidence="4" key="1">
    <citation type="submission" date="2022-08" db="EMBL/GenBank/DDBJ databases">
        <title>Novel sulfate-reducing endosymbionts in the free-living metamonad Anaeramoeba.</title>
        <authorList>
            <person name="Jerlstrom-Hultqvist J."/>
            <person name="Cepicka I."/>
            <person name="Gallot-Lavallee L."/>
            <person name="Salas-Leiva D."/>
            <person name="Curtis B.A."/>
            <person name="Zahonova K."/>
            <person name="Pipaliya S."/>
            <person name="Dacks J."/>
            <person name="Roger A.J."/>
        </authorList>
    </citation>
    <scope>NUCLEOTIDE SEQUENCE</scope>
    <source>
        <strain evidence="4">Schooner1</strain>
    </source>
</reference>
<protein>
    <submittedName>
        <fullName evidence="4">Zinc finger-containing ubiquitin peptidase</fullName>
    </submittedName>
</protein>
<evidence type="ECO:0000313" key="5">
    <source>
        <dbReference type="Proteomes" id="UP001150062"/>
    </source>
</evidence>
<feature type="domain" description="UFSP1/2/DUB catalytic" evidence="3">
    <location>
        <begin position="82"/>
        <end position="274"/>
    </location>
</feature>
<dbReference type="Gene3D" id="3.90.70.130">
    <property type="match status" value="1"/>
</dbReference>
<dbReference type="Proteomes" id="UP001150062">
    <property type="component" value="Unassembled WGS sequence"/>
</dbReference>
<proteinExistence type="predicted"/>
<dbReference type="Pfam" id="PF07910">
    <property type="entry name" value="Peptidase_C78"/>
    <property type="match status" value="1"/>
</dbReference>
<feature type="region of interest" description="Disordered" evidence="2">
    <location>
        <begin position="316"/>
        <end position="345"/>
    </location>
</feature>
<organism evidence="4 5">
    <name type="scientific">Anaeramoeba flamelloides</name>
    <dbReference type="NCBI Taxonomy" id="1746091"/>
    <lineage>
        <taxon>Eukaryota</taxon>
        <taxon>Metamonada</taxon>
        <taxon>Anaeramoebidae</taxon>
        <taxon>Anaeramoeba</taxon>
    </lineage>
</organism>
<dbReference type="EMBL" id="JAOAOG010000050">
    <property type="protein sequence ID" value="KAJ6252088.1"/>
    <property type="molecule type" value="Genomic_DNA"/>
</dbReference>
<comment type="caution">
    <text evidence="4">The sequence shown here is derived from an EMBL/GenBank/DDBJ whole genome shotgun (WGS) entry which is preliminary data.</text>
</comment>
<evidence type="ECO:0000259" key="3">
    <source>
        <dbReference type="Pfam" id="PF07910"/>
    </source>
</evidence>
<dbReference type="PANTHER" id="PTHR48153">
    <property type="entry name" value="UFM1-SPECIFIC PROTEASE 2"/>
    <property type="match status" value="1"/>
</dbReference>
<evidence type="ECO:0000256" key="1">
    <source>
        <dbReference type="ARBA" id="ARBA00022801"/>
    </source>
</evidence>
<dbReference type="InterPro" id="IPR012462">
    <property type="entry name" value="UFSP1/2_DUB_cat"/>
</dbReference>
<feature type="compositionally biased region" description="Basic residues" evidence="2">
    <location>
        <begin position="332"/>
        <end position="345"/>
    </location>
</feature>
<accession>A0ABQ8Z5P1</accession>
<dbReference type="PANTHER" id="PTHR48153:SF4">
    <property type="entry name" value="UBIQUITIN CARBOXYL-TERMINAL HYDROLASE MUG105"/>
    <property type="match status" value="1"/>
</dbReference>
<keyword evidence="5" id="KW-1185">Reference proteome</keyword>